<dbReference type="Proteomes" id="UP000015101">
    <property type="component" value="Unassembled WGS sequence"/>
</dbReference>
<name>T1ER11_HELRO</name>
<dbReference type="InParanoid" id="T1ER11"/>
<dbReference type="HOGENOM" id="CLU_2052138_0_0_1"/>
<evidence type="ECO:0000313" key="2">
    <source>
        <dbReference type="EnsemblMetazoa" id="HelroP161031"/>
    </source>
</evidence>
<sequence>MDLLDGCILTAAIKKYMEKWSACMKTSITAERHGCATKAGPNVEGNNLTCRGEKTFTGDRNIYIAVSNCRSREGLLLSYRLDVYGYKEGTLCSRARFLISGDGFAPWLVILSALCLLCLV</sequence>
<proteinExistence type="predicted"/>
<protein>
    <submittedName>
        <fullName evidence="1 2">Uncharacterized protein</fullName>
    </submittedName>
</protein>
<dbReference type="EMBL" id="AMQM01000739">
    <property type="status" value="NOT_ANNOTATED_CDS"/>
    <property type="molecule type" value="Genomic_DNA"/>
</dbReference>
<dbReference type="GeneID" id="20199011"/>
<evidence type="ECO:0000313" key="3">
    <source>
        <dbReference type="Proteomes" id="UP000015101"/>
    </source>
</evidence>
<dbReference type="KEGG" id="hro:HELRODRAFT_161031"/>
<dbReference type="AlphaFoldDB" id="T1ER11"/>
<organism evidence="2 3">
    <name type="scientific">Helobdella robusta</name>
    <name type="common">Californian leech</name>
    <dbReference type="NCBI Taxonomy" id="6412"/>
    <lineage>
        <taxon>Eukaryota</taxon>
        <taxon>Metazoa</taxon>
        <taxon>Spiralia</taxon>
        <taxon>Lophotrochozoa</taxon>
        <taxon>Annelida</taxon>
        <taxon>Clitellata</taxon>
        <taxon>Hirudinea</taxon>
        <taxon>Rhynchobdellida</taxon>
        <taxon>Glossiphoniidae</taxon>
        <taxon>Helobdella</taxon>
    </lineage>
</organism>
<dbReference type="EnsemblMetazoa" id="HelroT161031">
    <property type="protein sequence ID" value="HelroP161031"/>
    <property type="gene ID" value="HelroG161031"/>
</dbReference>
<dbReference type="RefSeq" id="XP_009019260.1">
    <property type="nucleotide sequence ID" value="XM_009021012.1"/>
</dbReference>
<dbReference type="EMBL" id="KB096742">
    <property type="protein sequence ID" value="ESO01852.1"/>
    <property type="molecule type" value="Genomic_DNA"/>
</dbReference>
<reference evidence="1 3" key="2">
    <citation type="journal article" date="2013" name="Nature">
        <title>Insights into bilaterian evolution from three spiralian genomes.</title>
        <authorList>
            <person name="Simakov O."/>
            <person name="Marletaz F."/>
            <person name="Cho S.J."/>
            <person name="Edsinger-Gonzales E."/>
            <person name="Havlak P."/>
            <person name="Hellsten U."/>
            <person name="Kuo D.H."/>
            <person name="Larsson T."/>
            <person name="Lv J."/>
            <person name="Arendt D."/>
            <person name="Savage R."/>
            <person name="Osoegawa K."/>
            <person name="de Jong P."/>
            <person name="Grimwood J."/>
            <person name="Chapman J.A."/>
            <person name="Shapiro H."/>
            <person name="Aerts A."/>
            <person name="Otillar R.P."/>
            <person name="Terry A.Y."/>
            <person name="Boore J.L."/>
            <person name="Grigoriev I.V."/>
            <person name="Lindberg D.R."/>
            <person name="Seaver E.C."/>
            <person name="Weisblat D.A."/>
            <person name="Putnam N.H."/>
            <person name="Rokhsar D.S."/>
        </authorList>
    </citation>
    <scope>NUCLEOTIDE SEQUENCE</scope>
</reference>
<accession>T1ER11</accession>
<dbReference type="CTD" id="20199011"/>
<keyword evidence="3" id="KW-1185">Reference proteome</keyword>
<reference evidence="3" key="1">
    <citation type="submission" date="2012-12" db="EMBL/GenBank/DDBJ databases">
        <authorList>
            <person name="Hellsten U."/>
            <person name="Grimwood J."/>
            <person name="Chapman J.A."/>
            <person name="Shapiro H."/>
            <person name="Aerts A."/>
            <person name="Otillar R.P."/>
            <person name="Terry A.Y."/>
            <person name="Boore J.L."/>
            <person name="Simakov O."/>
            <person name="Marletaz F."/>
            <person name="Cho S.-J."/>
            <person name="Edsinger-Gonzales E."/>
            <person name="Havlak P."/>
            <person name="Kuo D.-H."/>
            <person name="Larsson T."/>
            <person name="Lv J."/>
            <person name="Arendt D."/>
            <person name="Savage R."/>
            <person name="Osoegawa K."/>
            <person name="de Jong P."/>
            <person name="Lindberg D.R."/>
            <person name="Seaver E.C."/>
            <person name="Weisblat D.A."/>
            <person name="Putnam N.H."/>
            <person name="Grigoriev I.V."/>
            <person name="Rokhsar D.S."/>
        </authorList>
    </citation>
    <scope>NUCLEOTIDE SEQUENCE</scope>
</reference>
<reference evidence="2" key="3">
    <citation type="submission" date="2015-06" db="UniProtKB">
        <authorList>
            <consortium name="EnsemblMetazoa"/>
        </authorList>
    </citation>
    <scope>IDENTIFICATION</scope>
</reference>
<gene>
    <name evidence="2" type="primary">20199011</name>
    <name evidence="1" type="ORF">HELRODRAFT_161031</name>
</gene>
<evidence type="ECO:0000313" key="1">
    <source>
        <dbReference type="EMBL" id="ESO01852.1"/>
    </source>
</evidence>